<keyword evidence="3" id="KW-1185">Reference proteome</keyword>
<feature type="compositionally biased region" description="Acidic residues" evidence="1">
    <location>
        <begin position="46"/>
        <end position="56"/>
    </location>
</feature>
<sequence length="112" mass="12725">MLLFIGLIFKAVPVNSFANPQHTAHISEKSNYTFFDFSTDLEQVNFDDDESEDDDSESLKSAKPFLGEESELEHKELIFAFFPPKKIMGEFAPNYHPQPIFSAPFSPPDFCA</sequence>
<evidence type="ECO:0000313" key="3">
    <source>
        <dbReference type="Proteomes" id="UP000282832"/>
    </source>
</evidence>
<protein>
    <submittedName>
        <fullName evidence="2">Uncharacterized protein</fullName>
    </submittedName>
</protein>
<organism evidence="2 3">
    <name type="scientific">Sandaracinomonas limnophila</name>
    <dbReference type="NCBI Taxonomy" id="1862386"/>
    <lineage>
        <taxon>Bacteria</taxon>
        <taxon>Pseudomonadati</taxon>
        <taxon>Bacteroidota</taxon>
        <taxon>Cytophagia</taxon>
        <taxon>Cytophagales</taxon>
        <taxon>Flectobacillaceae</taxon>
        <taxon>Sandaracinomonas</taxon>
    </lineage>
</organism>
<feature type="region of interest" description="Disordered" evidence="1">
    <location>
        <begin position="46"/>
        <end position="65"/>
    </location>
</feature>
<comment type="caution">
    <text evidence="2">The sequence shown here is derived from an EMBL/GenBank/DDBJ whole genome shotgun (WGS) entry which is preliminary data.</text>
</comment>
<reference evidence="2 3" key="1">
    <citation type="submission" date="2019-01" db="EMBL/GenBank/DDBJ databases">
        <authorList>
            <person name="Chen W.-M."/>
        </authorList>
    </citation>
    <scope>NUCLEOTIDE SEQUENCE [LARGE SCALE GENOMIC DNA]</scope>
    <source>
        <strain evidence="2 3">FSY-15</strain>
    </source>
</reference>
<gene>
    <name evidence="2" type="ORF">EOJ36_05175</name>
</gene>
<accession>A0A437PU75</accession>
<proteinExistence type="predicted"/>
<dbReference type="EMBL" id="SACY01000002">
    <property type="protein sequence ID" value="RVU25811.1"/>
    <property type="molecule type" value="Genomic_DNA"/>
</dbReference>
<dbReference type="RefSeq" id="WP_164847849.1">
    <property type="nucleotide sequence ID" value="NZ_SACY01000002.1"/>
</dbReference>
<dbReference type="AlphaFoldDB" id="A0A437PU75"/>
<name>A0A437PU75_9BACT</name>
<evidence type="ECO:0000313" key="2">
    <source>
        <dbReference type="EMBL" id="RVU25811.1"/>
    </source>
</evidence>
<dbReference type="Proteomes" id="UP000282832">
    <property type="component" value="Unassembled WGS sequence"/>
</dbReference>
<evidence type="ECO:0000256" key="1">
    <source>
        <dbReference type="SAM" id="MobiDB-lite"/>
    </source>
</evidence>